<name>A0A967B273_9MICO</name>
<dbReference type="RefSeq" id="WP_166196416.1">
    <property type="nucleotide sequence ID" value="NZ_JAAOIV010000006.1"/>
</dbReference>
<dbReference type="EMBL" id="JAAOIV010000006">
    <property type="protein sequence ID" value="NHN56030.1"/>
    <property type="molecule type" value="Genomic_DNA"/>
</dbReference>
<dbReference type="PIRSF" id="PIRSF004848">
    <property type="entry name" value="YBL036c_PLPDEIII"/>
    <property type="match status" value="1"/>
</dbReference>
<dbReference type="CDD" id="cd00635">
    <property type="entry name" value="PLPDE_III_YBL036c_like"/>
    <property type="match status" value="1"/>
</dbReference>
<dbReference type="InterPro" id="IPR029066">
    <property type="entry name" value="PLP-binding_barrel"/>
</dbReference>
<evidence type="ECO:0000313" key="6">
    <source>
        <dbReference type="EMBL" id="NHN56030.1"/>
    </source>
</evidence>
<dbReference type="PANTHER" id="PTHR10146">
    <property type="entry name" value="PROLINE SYNTHETASE CO-TRANSCRIBED BACTERIAL HOMOLOG PROTEIN"/>
    <property type="match status" value="1"/>
</dbReference>
<evidence type="ECO:0000313" key="7">
    <source>
        <dbReference type="Proteomes" id="UP000744769"/>
    </source>
</evidence>
<comment type="function">
    <text evidence="2">Pyridoxal 5'-phosphate (PLP)-binding protein, which is involved in PLP homeostasis.</text>
</comment>
<feature type="domain" description="Alanine racemase N-terminal" evidence="5">
    <location>
        <begin position="52"/>
        <end position="233"/>
    </location>
</feature>
<organism evidence="6 7">
    <name type="scientific">Metallococcus carri</name>
    <dbReference type="NCBI Taxonomy" id="1656884"/>
    <lineage>
        <taxon>Bacteria</taxon>
        <taxon>Bacillati</taxon>
        <taxon>Actinomycetota</taxon>
        <taxon>Actinomycetes</taxon>
        <taxon>Micrococcales</taxon>
        <taxon>Dermacoccaceae</taxon>
        <taxon>Metallococcus</taxon>
    </lineage>
</organism>
<evidence type="ECO:0000256" key="3">
    <source>
        <dbReference type="PIRSR" id="PIRSR004848-1"/>
    </source>
</evidence>
<evidence type="ECO:0000256" key="1">
    <source>
        <dbReference type="ARBA" id="ARBA00022898"/>
    </source>
</evidence>
<dbReference type="InterPro" id="IPR011078">
    <property type="entry name" value="PyrdxlP_homeostasis"/>
</dbReference>
<dbReference type="Proteomes" id="UP000744769">
    <property type="component" value="Unassembled WGS sequence"/>
</dbReference>
<dbReference type="NCBIfam" id="TIGR00044">
    <property type="entry name" value="YggS family pyridoxal phosphate-dependent enzyme"/>
    <property type="match status" value="1"/>
</dbReference>
<dbReference type="Pfam" id="PF01168">
    <property type="entry name" value="Ala_racemase_N"/>
    <property type="match status" value="1"/>
</dbReference>
<proteinExistence type="inferred from homology"/>
<keyword evidence="7" id="KW-1185">Reference proteome</keyword>
<feature type="modified residue" description="N6-(pyridoxal phosphate)lysine" evidence="2 3">
    <location>
        <position position="41"/>
    </location>
</feature>
<dbReference type="GO" id="GO:0030170">
    <property type="term" value="F:pyridoxal phosphate binding"/>
    <property type="evidence" value="ECO:0007669"/>
    <property type="project" value="UniProtKB-UniRule"/>
</dbReference>
<dbReference type="AlphaFoldDB" id="A0A967B273"/>
<comment type="cofactor">
    <cofactor evidence="3">
        <name>pyridoxal 5'-phosphate</name>
        <dbReference type="ChEBI" id="CHEBI:597326"/>
    </cofactor>
</comment>
<accession>A0A967B273</accession>
<reference evidence="6" key="1">
    <citation type="submission" date="2020-03" db="EMBL/GenBank/DDBJ databases">
        <title>Draft sequencing of Calidifontibacter sp. DB0510.</title>
        <authorList>
            <person name="Kim D.-U."/>
        </authorList>
    </citation>
    <scope>NUCLEOTIDE SEQUENCE</scope>
    <source>
        <strain evidence="6">DB0510</strain>
    </source>
</reference>
<sequence length="236" mass="24962">MSGARQEELAASLRAVRERIDAACAAAGRAPADVQLVVITKYFPASDIGILAELGVTAIGENKDQEAGAKVAELDPDLRGRLTVHFVGQLQSNKAGHVAAYADVVQSVDRGKIARALQRGAERADRRLEVTIQVDLDGSDPGRGGTLPDEVEQLAAQIGECDRLRLRGVMAVAPRGPDPAQAFERLAEVSHRLREQVPGADWISAGMSGDLEQAIAAGATHLRVGSAILGSRPVRR</sequence>
<dbReference type="Gene3D" id="3.20.20.10">
    <property type="entry name" value="Alanine racemase"/>
    <property type="match status" value="1"/>
</dbReference>
<comment type="similarity">
    <text evidence="2 4">Belongs to the pyridoxal phosphate-binding protein YggS/PROSC family.</text>
</comment>
<dbReference type="HAMAP" id="MF_02087">
    <property type="entry name" value="PLP_homeostasis"/>
    <property type="match status" value="1"/>
</dbReference>
<comment type="caution">
    <text evidence="6">The sequence shown here is derived from an EMBL/GenBank/DDBJ whole genome shotgun (WGS) entry which is preliminary data.</text>
</comment>
<gene>
    <name evidence="6" type="ORF">G9U51_09605</name>
</gene>
<keyword evidence="1 2" id="KW-0663">Pyridoxal phosphate</keyword>
<dbReference type="SUPFAM" id="SSF51419">
    <property type="entry name" value="PLP-binding barrel"/>
    <property type="match status" value="1"/>
</dbReference>
<dbReference type="InterPro" id="IPR001608">
    <property type="entry name" value="Ala_racemase_N"/>
</dbReference>
<evidence type="ECO:0000256" key="4">
    <source>
        <dbReference type="RuleBase" id="RU004514"/>
    </source>
</evidence>
<evidence type="ECO:0000259" key="5">
    <source>
        <dbReference type="Pfam" id="PF01168"/>
    </source>
</evidence>
<evidence type="ECO:0000256" key="2">
    <source>
        <dbReference type="HAMAP-Rule" id="MF_02087"/>
    </source>
</evidence>
<dbReference type="PANTHER" id="PTHR10146:SF14">
    <property type="entry name" value="PYRIDOXAL PHOSPHATE HOMEOSTASIS PROTEIN"/>
    <property type="match status" value="1"/>
</dbReference>
<protein>
    <recommendedName>
        <fullName evidence="2">Pyridoxal phosphate homeostasis protein</fullName>
        <shortName evidence="2">PLP homeostasis protein</shortName>
    </recommendedName>
</protein>